<keyword evidence="6 17" id="KW-0963">Cytoplasm</keyword>
<evidence type="ECO:0000256" key="8">
    <source>
        <dbReference type="ARBA" id="ARBA00022723"/>
    </source>
</evidence>
<evidence type="ECO:0000256" key="10">
    <source>
        <dbReference type="ARBA" id="ARBA00022777"/>
    </source>
</evidence>
<dbReference type="GO" id="GO:0006487">
    <property type="term" value="P:protein N-linked glycosylation"/>
    <property type="evidence" value="ECO:0007669"/>
    <property type="project" value="TreeGrafter"/>
</dbReference>
<dbReference type="GO" id="GO:0009298">
    <property type="term" value="P:GDP-mannose biosynthetic process"/>
    <property type="evidence" value="ECO:0007669"/>
    <property type="project" value="UniProtKB-UniPathway"/>
</dbReference>
<comment type="catalytic activity">
    <reaction evidence="17">
        <text>alpha-D-mannose 1-phosphate = D-mannose 6-phosphate</text>
        <dbReference type="Rhea" id="RHEA:11140"/>
        <dbReference type="ChEBI" id="CHEBI:58409"/>
        <dbReference type="ChEBI" id="CHEBI:58735"/>
        <dbReference type="EC" id="5.4.2.8"/>
    </reaction>
</comment>
<feature type="binding site" evidence="15">
    <location>
        <position position="229"/>
    </location>
    <ligand>
        <name>Mg(2+)</name>
        <dbReference type="ChEBI" id="CHEBI:18420"/>
        <label>1</label>
    </ligand>
</feature>
<feature type="binding site" evidence="15">
    <location>
        <position position="14"/>
    </location>
    <ligand>
        <name>Mg(2+)</name>
        <dbReference type="ChEBI" id="CHEBI:18420"/>
        <label>1</label>
    </ligand>
</feature>
<feature type="active site" description="Proton donor/acceptor" evidence="13">
    <location>
        <position position="14"/>
    </location>
</feature>
<evidence type="ECO:0000256" key="6">
    <source>
        <dbReference type="ARBA" id="ARBA00022490"/>
    </source>
</evidence>
<dbReference type="FunFam" id="3.40.50.300:FF:000106">
    <property type="entry name" value="Adenylate kinase mitochondrial"/>
    <property type="match status" value="1"/>
</dbReference>
<evidence type="ECO:0000256" key="11">
    <source>
        <dbReference type="ARBA" id="ARBA00022842"/>
    </source>
</evidence>
<feature type="binding site" evidence="15">
    <location>
        <position position="232"/>
    </location>
    <ligand>
        <name>Mg(2+)</name>
        <dbReference type="ChEBI" id="CHEBI:18420"/>
        <label>2</label>
    </ligand>
</feature>
<evidence type="ECO:0000256" key="4">
    <source>
        <dbReference type="ARBA" id="ARBA00011738"/>
    </source>
</evidence>
<keyword evidence="8 15" id="KW-0479">Metal-binding</keyword>
<feature type="binding site" evidence="14">
    <location>
        <position position="146"/>
    </location>
    <ligand>
        <name>alpha-D-mannose 1-phosphate</name>
        <dbReference type="ChEBI" id="CHEBI:58409"/>
    </ligand>
</feature>
<gene>
    <name evidence="20" type="ORF">NMOB1V02_LOCUS6057</name>
</gene>
<keyword evidence="10 16" id="KW-0418">Kinase</keyword>
<dbReference type="GO" id="GO:0005829">
    <property type="term" value="C:cytosol"/>
    <property type="evidence" value="ECO:0007669"/>
    <property type="project" value="TreeGrafter"/>
</dbReference>
<keyword evidence="9" id="KW-0547">Nucleotide-binding</keyword>
<feature type="compositionally biased region" description="Basic and acidic residues" evidence="18">
    <location>
        <begin position="428"/>
        <end position="441"/>
    </location>
</feature>
<name>A0A7R9GEW5_9CRUS</name>
<dbReference type="FunFam" id="3.30.1240.20:FF:000001">
    <property type="entry name" value="Phosphomannomutase"/>
    <property type="match status" value="1"/>
</dbReference>
<dbReference type="Gene3D" id="3.40.50.300">
    <property type="entry name" value="P-loop containing nucleotide triphosphate hydrolases"/>
    <property type="match status" value="1"/>
</dbReference>
<comment type="similarity">
    <text evidence="3 17">Belongs to the eukaryotic PMM family.</text>
</comment>
<dbReference type="Gene3D" id="3.30.1240.20">
    <property type="match status" value="1"/>
</dbReference>
<feature type="binding site" evidence="15">
    <location>
        <position position="215"/>
    </location>
    <ligand>
        <name>Mg(2+)</name>
        <dbReference type="ChEBI" id="CHEBI:18420"/>
        <label>1</label>
    </ligand>
</feature>
<evidence type="ECO:0000256" key="1">
    <source>
        <dbReference type="ARBA" id="ARBA00004496"/>
    </source>
</evidence>
<dbReference type="CDD" id="cd01428">
    <property type="entry name" value="ADK"/>
    <property type="match status" value="1"/>
</dbReference>
<dbReference type="Gene3D" id="3.40.50.1000">
    <property type="entry name" value="HAD superfamily/HAD-like"/>
    <property type="match status" value="1"/>
</dbReference>
<evidence type="ECO:0000256" key="18">
    <source>
        <dbReference type="SAM" id="MobiDB-lite"/>
    </source>
</evidence>
<feature type="binding site" evidence="14">
    <location>
        <position position="128"/>
    </location>
    <ligand>
        <name>alpha-D-mannose 1-phosphate</name>
        <dbReference type="ChEBI" id="CHEBI:58409"/>
    </ligand>
</feature>
<dbReference type="InterPro" id="IPR000850">
    <property type="entry name" value="Adenylat/UMP-CMP_kin"/>
</dbReference>
<dbReference type="InterPro" id="IPR036412">
    <property type="entry name" value="HAD-like_sf"/>
</dbReference>
<dbReference type="InterPro" id="IPR033690">
    <property type="entry name" value="Adenylat_kinase_CS"/>
</dbReference>
<dbReference type="PANTHER" id="PTHR10466:SF0">
    <property type="entry name" value="PHOSPHOMANNOMUTASE"/>
    <property type="match status" value="1"/>
</dbReference>
<feature type="binding site" evidence="14">
    <location>
        <position position="139"/>
    </location>
    <ligand>
        <name>alpha-D-mannose 1-phosphate</name>
        <dbReference type="ChEBI" id="CHEBI:58409"/>
    </ligand>
</feature>
<dbReference type="SUPFAM" id="SSF52540">
    <property type="entry name" value="P-loop containing nucleoside triphosphate hydrolases"/>
    <property type="match status" value="1"/>
</dbReference>
<dbReference type="InterPro" id="IPR023214">
    <property type="entry name" value="HAD_sf"/>
</dbReference>
<feature type="binding site" evidence="14">
    <location>
        <position position="185"/>
    </location>
    <ligand>
        <name>alpha-D-mannose 1-phosphate</name>
        <dbReference type="ChEBI" id="CHEBI:58409"/>
    </ligand>
</feature>
<comment type="subunit">
    <text evidence="4 17">Homodimer.</text>
</comment>
<evidence type="ECO:0000256" key="17">
    <source>
        <dbReference type="RuleBase" id="RU361118"/>
    </source>
</evidence>
<dbReference type="InterPro" id="IPR043169">
    <property type="entry name" value="PMM_cap"/>
</dbReference>
<protein>
    <recommendedName>
        <fullName evidence="5 17">Phosphomannomutase</fullName>
        <ecNumber evidence="5 17">5.4.2.8</ecNumber>
    </recommendedName>
</protein>
<dbReference type="GO" id="GO:0046872">
    <property type="term" value="F:metal ion binding"/>
    <property type="evidence" value="ECO:0007669"/>
    <property type="project" value="UniProtKB-KW"/>
</dbReference>
<proteinExistence type="inferred from homology"/>
<evidence type="ECO:0000313" key="20">
    <source>
        <dbReference type="EMBL" id="CAD7278349.1"/>
    </source>
</evidence>
<evidence type="ECO:0000256" key="5">
    <source>
        <dbReference type="ARBA" id="ARBA00012730"/>
    </source>
</evidence>
<dbReference type="InterPro" id="IPR005002">
    <property type="entry name" value="PMM"/>
</dbReference>
<reference evidence="20" key="1">
    <citation type="submission" date="2020-11" db="EMBL/GenBank/DDBJ databases">
        <authorList>
            <person name="Tran Van P."/>
        </authorList>
    </citation>
    <scope>NUCLEOTIDE SEQUENCE</scope>
</reference>
<evidence type="ECO:0000256" key="13">
    <source>
        <dbReference type="PIRSR" id="PIRSR605002-1"/>
    </source>
</evidence>
<dbReference type="NCBIfam" id="TIGR01484">
    <property type="entry name" value="HAD-SF-IIB"/>
    <property type="match status" value="1"/>
</dbReference>
<dbReference type="InterPro" id="IPR027417">
    <property type="entry name" value="P-loop_NTPase"/>
</dbReference>
<dbReference type="InterPro" id="IPR007862">
    <property type="entry name" value="Adenylate_kinase_lid-dom"/>
</dbReference>
<dbReference type="Pfam" id="PF03332">
    <property type="entry name" value="PMM"/>
    <property type="match status" value="1"/>
</dbReference>
<dbReference type="GO" id="GO:0006013">
    <property type="term" value="P:mannose metabolic process"/>
    <property type="evidence" value="ECO:0007669"/>
    <property type="project" value="TreeGrafter"/>
</dbReference>
<dbReference type="PANTHER" id="PTHR10466">
    <property type="entry name" value="PHOSPHOMANNOMUTASE"/>
    <property type="match status" value="1"/>
</dbReference>
<comment type="similarity">
    <text evidence="16">Belongs to the adenylate kinase family.</text>
</comment>
<feature type="binding site" evidence="15">
    <location>
        <position position="12"/>
    </location>
    <ligand>
        <name>Mg(2+)</name>
        <dbReference type="ChEBI" id="CHEBI:18420"/>
        <label>1</label>
    </ligand>
</feature>
<evidence type="ECO:0000256" key="7">
    <source>
        <dbReference type="ARBA" id="ARBA00022679"/>
    </source>
</evidence>
<dbReference type="AlphaFoldDB" id="A0A7R9GEW5"/>
<evidence type="ECO:0000256" key="2">
    <source>
        <dbReference type="ARBA" id="ARBA00004699"/>
    </source>
</evidence>
<dbReference type="EC" id="5.4.2.8" evidence="5 17"/>
<keyword evidence="21" id="KW-1185">Reference proteome</keyword>
<dbReference type="SFLD" id="SFLDG01140">
    <property type="entry name" value="C2.B:_Phosphomannomutase_and_P"/>
    <property type="match status" value="1"/>
</dbReference>
<dbReference type="GO" id="GO:0004017">
    <property type="term" value="F:AMP kinase activity"/>
    <property type="evidence" value="ECO:0007669"/>
    <property type="project" value="InterPro"/>
</dbReference>
<feature type="binding site" evidence="15">
    <location>
        <position position="227"/>
    </location>
    <ligand>
        <name>Mg(2+)</name>
        <dbReference type="ChEBI" id="CHEBI:18420"/>
        <label>1</label>
    </ligand>
</feature>
<dbReference type="SFLD" id="SFLDG01143">
    <property type="entry name" value="C2.B.3:_Phosphomannomutase_Lik"/>
    <property type="match status" value="1"/>
</dbReference>
<accession>A0A7R9GEW5</accession>
<dbReference type="HAMAP" id="MF_00235">
    <property type="entry name" value="Adenylate_kinase_Adk"/>
    <property type="match status" value="1"/>
</dbReference>
<dbReference type="EMBL" id="CAJPEX010001203">
    <property type="protein sequence ID" value="CAG0918501.1"/>
    <property type="molecule type" value="Genomic_DNA"/>
</dbReference>
<dbReference type="SFLD" id="SFLDF00445">
    <property type="entry name" value="alpha-phosphomannomutase"/>
    <property type="match status" value="1"/>
</dbReference>
<keyword evidence="7 16" id="KW-0808">Transferase</keyword>
<evidence type="ECO:0000256" key="15">
    <source>
        <dbReference type="PIRSR" id="PIRSR605002-3"/>
    </source>
</evidence>
<dbReference type="GO" id="GO:0005524">
    <property type="term" value="F:ATP binding"/>
    <property type="evidence" value="ECO:0007669"/>
    <property type="project" value="InterPro"/>
</dbReference>
<dbReference type="GO" id="GO:0004615">
    <property type="term" value="F:phosphomannomutase activity"/>
    <property type="evidence" value="ECO:0007669"/>
    <property type="project" value="UniProtKB-EC"/>
</dbReference>
<dbReference type="InterPro" id="IPR006259">
    <property type="entry name" value="Adenyl_kin_sub"/>
</dbReference>
<evidence type="ECO:0000259" key="19">
    <source>
        <dbReference type="Pfam" id="PF05191"/>
    </source>
</evidence>
<dbReference type="OrthoDB" id="10264771at2759"/>
<feature type="binding site" evidence="14">
    <location>
        <position position="21"/>
    </location>
    <ligand>
        <name>alpha-D-mannose 1-phosphate</name>
        <dbReference type="ChEBI" id="CHEBI:58409"/>
    </ligand>
</feature>
<dbReference type="Proteomes" id="UP000678499">
    <property type="component" value="Unassembled WGS sequence"/>
</dbReference>
<dbReference type="NCBIfam" id="TIGR01351">
    <property type="entry name" value="adk"/>
    <property type="match status" value="1"/>
</dbReference>
<dbReference type="PRINTS" id="PR00094">
    <property type="entry name" value="ADENYLTKNASE"/>
</dbReference>
<comment type="pathway">
    <text evidence="2 17">Nucleotide-sugar biosynthesis; GDP-alpha-D-mannose biosynthesis; alpha-D-mannose 1-phosphate from D-fructose 6-phosphate: step 2/2.</text>
</comment>
<dbReference type="SUPFAM" id="SSF56784">
    <property type="entry name" value="HAD-like"/>
    <property type="match status" value="1"/>
</dbReference>
<dbReference type="PROSITE" id="PS00113">
    <property type="entry name" value="ADENYLATE_KINASE"/>
    <property type="match status" value="1"/>
</dbReference>
<dbReference type="Pfam" id="PF00406">
    <property type="entry name" value="ADK"/>
    <property type="match status" value="1"/>
</dbReference>
<dbReference type="CDD" id="cd02585">
    <property type="entry name" value="HAD_PMM"/>
    <property type="match status" value="1"/>
</dbReference>
<organism evidence="20">
    <name type="scientific">Notodromas monacha</name>
    <dbReference type="NCBI Taxonomy" id="399045"/>
    <lineage>
        <taxon>Eukaryota</taxon>
        <taxon>Metazoa</taxon>
        <taxon>Ecdysozoa</taxon>
        <taxon>Arthropoda</taxon>
        <taxon>Crustacea</taxon>
        <taxon>Oligostraca</taxon>
        <taxon>Ostracoda</taxon>
        <taxon>Podocopa</taxon>
        <taxon>Podocopida</taxon>
        <taxon>Cypridocopina</taxon>
        <taxon>Cypridoidea</taxon>
        <taxon>Cyprididae</taxon>
        <taxon>Notodromas</taxon>
    </lineage>
</organism>
<evidence type="ECO:0000256" key="9">
    <source>
        <dbReference type="ARBA" id="ARBA00022741"/>
    </source>
</evidence>
<dbReference type="Pfam" id="PF05191">
    <property type="entry name" value="ADK_lid"/>
    <property type="match status" value="1"/>
</dbReference>
<keyword evidence="11 15" id="KW-0460">Magnesium</keyword>
<comment type="subcellular location">
    <subcellularLocation>
        <location evidence="1 17">Cytoplasm</location>
    </subcellularLocation>
</comment>
<evidence type="ECO:0000313" key="21">
    <source>
        <dbReference type="Proteomes" id="UP000678499"/>
    </source>
</evidence>
<evidence type="ECO:0000256" key="14">
    <source>
        <dbReference type="PIRSR" id="PIRSR605002-2"/>
    </source>
</evidence>
<dbReference type="EMBL" id="OA883240">
    <property type="protein sequence ID" value="CAD7278349.1"/>
    <property type="molecule type" value="Genomic_DNA"/>
</dbReference>
<feature type="active site" description="Nucleophile" evidence="13">
    <location>
        <position position="12"/>
    </location>
</feature>
<keyword evidence="12 17" id="KW-0413">Isomerase</keyword>
<comment type="cofactor">
    <cofactor evidence="15">
        <name>Mg(2+)</name>
        <dbReference type="ChEBI" id="CHEBI:18420"/>
    </cofactor>
</comment>
<dbReference type="UniPathway" id="UPA00126">
    <property type="reaction ID" value="UER00424"/>
</dbReference>
<sequence>MSSRSKILYLFDVDGTLTRARQRMSAEMMAIMESLRKHVFVGVVSGSNFPKLVEQIAGSDSEISDLSGYDYIFAENGLDAYCRGELIGRQNIINHCGEDLLQELLNFSLKYMSELILPKKRGTFVEFRNGMINLSPIGRSCSQIERDEFVLYDKENNIRSKFLSALKERFPETVGLEFAIGGEISIDVFPKGWDKTYCLKYVEDVNFDAIHFFGDRVTPGGNDHRIFEDPRTVGHAVKDPNDTIAQLLQLLPHLRSEITISNCTGFSVPNFGSKWRQMRNGGFLFHRHAKWLVMVFVQSFLVLRVRGKAVDLIKKYDVCHLSTGDMLRDEVKSGSELGSKLKEIMEAGALAPDDLVVELVNTNLDRPACAKGFLLDGFPRTLVQAEKLDNLLEKRKEQLDAVISFDIAHDLLVRRITGRLIHPPSGRTYHEEFSPPKKEMTDDVTGEPLIKRSDDNPTTLRKRLESGAAHEKPLLDFYGKKGLLVRIDATKKADAIFAEITSMFDEKKKDKVVFV</sequence>
<evidence type="ECO:0000256" key="12">
    <source>
        <dbReference type="ARBA" id="ARBA00023235"/>
    </source>
</evidence>
<evidence type="ECO:0000256" key="3">
    <source>
        <dbReference type="ARBA" id="ARBA00009736"/>
    </source>
</evidence>
<evidence type="ECO:0000256" key="16">
    <source>
        <dbReference type="RuleBase" id="RU003330"/>
    </source>
</evidence>
<dbReference type="SFLD" id="SFLDS00003">
    <property type="entry name" value="Haloacid_Dehalogenase"/>
    <property type="match status" value="1"/>
</dbReference>
<dbReference type="InterPro" id="IPR006379">
    <property type="entry name" value="HAD-SF_hydro_IIB"/>
</dbReference>
<feature type="domain" description="Adenylate kinase active site lid" evidence="19">
    <location>
        <begin position="419"/>
        <end position="454"/>
    </location>
</feature>
<comment type="function">
    <text evidence="17">Involved in the synthesis of the GDP-mannose and dolichol-phosphate-mannose required for a number of critical mannosyl transfer reactions.</text>
</comment>
<feature type="region of interest" description="Disordered" evidence="18">
    <location>
        <begin position="426"/>
        <end position="457"/>
    </location>
</feature>
<feature type="binding site" evidence="14">
    <location>
        <position position="187"/>
    </location>
    <ligand>
        <name>alpha-D-mannose 1-phosphate</name>
        <dbReference type="ChEBI" id="CHEBI:58409"/>
    </ligand>
</feature>